<evidence type="ECO:0000313" key="1">
    <source>
        <dbReference type="EMBL" id="MBU3868646.1"/>
    </source>
</evidence>
<organism evidence="1 2">
    <name type="scientific">Streptomyces niphimycinicus</name>
    <dbReference type="NCBI Taxonomy" id="2842201"/>
    <lineage>
        <taxon>Bacteria</taxon>
        <taxon>Bacillati</taxon>
        <taxon>Actinomycetota</taxon>
        <taxon>Actinomycetes</taxon>
        <taxon>Kitasatosporales</taxon>
        <taxon>Streptomycetaceae</taxon>
        <taxon>Streptomyces</taxon>
    </lineage>
</organism>
<gene>
    <name evidence="1" type="ORF">KN815_32730</name>
</gene>
<dbReference type="RefSeq" id="WP_216345482.1">
    <property type="nucleotide sequence ID" value="NZ_JAHLEM010000460.1"/>
</dbReference>
<dbReference type="InterPro" id="IPR025851">
    <property type="entry name" value="SUKH-4"/>
</dbReference>
<sequence length="178" mass="19738">MASRGELIEIFGRHGVVTAPHGLGDLLTGETVNLDVLFAVGLPLRVSGIYEAEPSREPEAFSLFPVHDGSDAIDLVVLGAPNADSAMRYLLDTRKGYVVLLDLESANPQLEVVNESLEKFIEFLYRVERFRGFSRSAGGDDVAIADYKELLSTYLMSSDSFAMKRDTNWWSMVFDRAL</sequence>
<keyword evidence="2" id="KW-1185">Reference proteome</keyword>
<reference evidence="1 2" key="1">
    <citation type="submission" date="2021-06" db="EMBL/GenBank/DDBJ databases">
        <authorList>
            <person name="Pan X."/>
        </authorList>
    </citation>
    <scope>NUCLEOTIDE SEQUENCE [LARGE SCALE GENOMIC DNA]</scope>
    <source>
        <strain evidence="1 2">4503</strain>
    </source>
</reference>
<name>A0ABS6CNV8_9ACTN</name>
<protein>
    <submittedName>
        <fullName evidence="1">SUKH-4 family immunity protein</fullName>
    </submittedName>
</protein>
<dbReference type="EMBL" id="JAHLEM010000460">
    <property type="protein sequence ID" value="MBU3868646.1"/>
    <property type="molecule type" value="Genomic_DNA"/>
</dbReference>
<proteinExistence type="predicted"/>
<evidence type="ECO:0000313" key="2">
    <source>
        <dbReference type="Proteomes" id="UP000720508"/>
    </source>
</evidence>
<accession>A0ABS6CNV8</accession>
<comment type="caution">
    <text evidence="1">The sequence shown here is derived from an EMBL/GenBank/DDBJ whole genome shotgun (WGS) entry which is preliminary data.</text>
</comment>
<dbReference type="Proteomes" id="UP000720508">
    <property type="component" value="Unassembled WGS sequence"/>
</dbReference>
<dbReference type="Pfam" id="PF14435">
    <property type="entry name" value="SUKH-4"/>
    <property type="match status" value="1"/>
</dbReference>